<dbReference type="SUPFAM" id="SSF53448">
    <property type="entry name" value="Nucleotide-diphospho-sugar transferases"/>
    <property type="match status" value="1"/>
</dbReference>
<keyword evidence="2" id="KW-1133">Transmembrane helix</keyword>
<dbReference type="PANTHER" id="PTHR32385:SF15">
    <property type="entry name" value="INOSITOL PHOSPHOCERAMIDE MANNOSYLTRANSFERASE 1"/>
    <property type="match status" value="1"/>
</dbReference>
<dbReference type="Proteomes" id="UP001519460">
    <property type="component" value="Unassembled WGS sequence"/>
</dbReference>
<feature type="transmembrane region" description="Helical" evidence="2">
    <location>
        <begin position="203"/>
        <end position="226"/>
    </location>
</feature>
<dbReference type="GO" id="GO:0006673">
    <property type="term" value="P:inositol phosphoceramide metabolic process"/>
    <property type="evidence" value="ECO:0007669"/>
    <property type="project" value="UniProtKB-ARBA"/>
</dbReference>
<proteinExistence type="predicted"/>
<keyword evidence="4" id="KW-1185">Reference proteome</keyword>
<dbReference type="GO" id="GO:0006688">
    <property type="term" value="P:glycosphingolipid biosynthetic process"/>
    <property type="evidence" value="ECO:0007669"/>
    <property type="project" value="UniProtKB-ARBA"/>
</dbReference>
<reference evidence="3 4" key="1">
    <citation type="journal article" date="2023" name="Sci. Data">
        <title>Genome assembly of the Korean intertidal mud-creeper Batillaria attramentaria.</title>
        <authorList>
            <person name="Patra A.K."/>
            <person name="Ho P.T."/>
            <person name="Jun S."/>
            <person name="Lee S.J."/>
            <person name="Kim Y."/>
            <person name="Won Y.J."/>
        </authorList>
    </citation>
    <scope>NUCLEOTIDE SEQUENCE [LARGE SCALE GENOMIC DNA]</scope>
    <source>
        <strain evidence="3">Wonlab-2016</strain>
    </source>
</reference>
<evidence type="ECO:0000313" key="3">
    <source>
        <dbReference type="EMBL" id="KAK7489359.1"/>
    </source>
</evidence>
<dbReference type="GO" id="GO:0016740">
    <property type="term" value="F:transferase activity"/>
    <property type="evidence" value="ECO:0007669"/>
    <property type="project" value="UniProtKB-KW"/>
</dbReference>
<keyword evidence="2" id="KW-0472">Membrane</keyword>
<evidence type="ECO:0000256" key="2">
    <source>
        <dbReference type="SAM" id="Phobius"/>
    </source>
</evidence>
<gene>
    <name evidence="3" type="ORF">BaRGS_00019467</name>
</gene>
<evidence type="ECO:0008006" key="5">
    <source>
        <dbReference type="Google" id="ProtNLM"/>
    </source>
</evidence>
<dbReference type="InterPro" id="IPR051706">
    <property type="entry name" value="Glycosyltransferase_domain"/>
</dbReference>
<keyword evidence="2" id="KW-0812">Transmembrane</keyword>
<dbReference type="EMBL" id="JACVVK020000139">
    <property type="protein sequence ID" value="KAK7489359.1"/>
    <property type="molecule type" value="Genomic_DNA"/>
</dbReference>
<dbReference type="AlphaFoldDB" id="A0ABD0KQC9"/>
<accession>A0ABD0KQC9</accession>
<protein>
    <recommendedName>
        <fullName evidence="5">Glycosyltransferase family 32 protein</fullName>
    </recommendedName>
</protein>
<dbReference type="Gene3D" id="3.90.550.20">
    <property type="match status" value="1"/>
</dbReference>
<dbReference type="InterPro" id="IPR029044">
    <property type="entry name" value="Nucleotide-diphossugar_trans"/>
</dbReference>
<name>A0ABD0KQC9_9CAEN</name>
<comment type="caution">
    <text evidence="3">The sequence shown here is derived from an EMBL/GenBank/DDBJ whole genome shotgun (WGS) entry which is preliminary data.</text>
</comment>
<evidence type="ECO:0000313" key="4">
    <source>
        <dbReference type="Proteomes" id="UP001519460"/>
    </source>
</evidence>
<feature type="non-terminal residue" evidence="3">
    <location>
        <position position="234"/>
    </location>
</feature>
<dbReference type="GO" id="GO:0016020">
    <property type="term" value="C:membrane"/>
    <property type="evidence" value="ECO:0007669"/>
    <property type="project" value="GOC"/>
</dbReference>
<dbReference type="Pfam" id="PF04488">
    <property type="entry name" value="Gly_transf_sug"/>
    <property type="match status" value="1"/>
</dbReference>
<sequence length="234" mass="26849">MPGAWRAAYNECKRLHPAWTSVLWTDVTMRELIANNYSWFLADYDSYRYNIQRVDSARYFILHHFGGVYMDLDISCRHQLAPLRHAASKTGAMFPLTSPVGWSNDVMFASPRHPFFRRLIGALQGANRWYGSAYPTVFFSTGPAFVTLQYYFSSPEDRLKVLTLSPSLYSSNKTARFFNHTRGSSWHEGDAAVIMWFYRNVRILCSLLCFAIILTVGVNSFCGVWNNRKSSDCG</sequence>
<dbReference type="InterPro" id="IPR007577">
    <property type="entry name" value="GlycoTrfase_DXD_sugar-bd_CS"/>
</dbReference>
<keyword evidence="1" id="KW-0808">Transferase</keyword>
<evidence type="ECO:0000256" key="1">
    <source>
        <dbReference type="ARBA" id="ARBA00022679"/>
    </source>
</evidence>
<dbReference type="PANTHER" id="PTHR32385">
    <property type="entry name" value="MANNOSYL PHOSPHORYLINOSITOL CERAMIDE SYNTHASE"/>
    <property type="match status" value="1"/>
</dbReference>
<organism evidence="3 4">
    <name type="scientific">Batillaria attramentaria</name>
    <dbReference type="NCBI Taxonomy" id="370345"/>
    <lineage>
        <taxon>Eukaryota</taxon>
        <taxon>Metazoa</taxon>
        <taxon>Spiralia</taxon>
        <taxon>Lophotrochozoa</taxon>
        <taxon>Mollusca</taxon>
        <taxon>Gastropoda</taxon>
        <taxon>Caenogastropoda</taxon>
        <taxon>Sorbeoconcha</taxon>
        <taxon>Cerithioidea</taxon>
        <taxon>Batillariidae</taxon>
        <taxon>Batillaria</taxon>
    </lineage>
</organism>